<accession>A0A816CJ28</accession>
<proteinExistence type="predicted"/>
<dbReference type="EMBL" id="CAJNOR010007708">
    <property type="protein sequence ID" value="CAF1621940.1"/>
    <property type="molecule type" value="Genomic_DNA"/>
</dbReference>
<feature type="compositionally biased region" description="Low complexity" evidence="1">
    <location>
        <begin position="1"/>
        <end position="13"/>
    </location>
</feature>
<keyword evidence="3" id="KW-1185">Reference proteome</keyword>
<evidence type="ECO:0000313" key="3">
    <source>
        <dbReference type="Proteomes" id="UP000663828"/>
    </source>
</evidence>
<evidence type="ECO:0000313" key="2">
    <source>
        <dbReference type="EMBL" id="CAF1621940.1"/>
    </source>
</evidence>
<sequence length="354" mass="39978">MSQRFDSSSSLNNDESENHVMPSDVFPQNRKQDSTTDYGWANFNAFEKQESENNIEETSNSNWADFQHVDRSNEQEDDAFGDYGEVQECPEAKSSTLSMKSFSNDQIEAVISACFPLESSSLCTENDNLISFPLPTFTKREEQIKQTPAFQHSLSLWSVLVNVSNDPLGIQYQWRKSNIERSFHQALGVQERFRTKTIPADSPCDDEKRISNDHVETKLSCPVISPSFDWKSSGLENPLTDNQRTFLPIDTDKSENHVVDVNKTLDLDYYIPPISTATNRRQQSSLATIVHRNSSPNPSLQSTSIKTMDLFPGSTTMTTDDAKIVQETVPNLTYINPKALLLSTQANAESNIFY</sequence>
<comment type="caution">
    <text evidence="2">The sequence shown here is derived from an EMBL/GenBank/DDBJ whole genome shotgun (WGS) entry which is preliminary data.</text>
</comment>
<feature type="region of interest" description="Disordered" evidence="1">
    <location>
        <begin position="1"/>
        <end position="62"/>
    </location>
</feature>
<protein>
    <submittedName>
        <fullName evidence="2">Uncharacterized protein</fullName>
    </submittedName>
</protein>
<dbReference type="Proteomes" id="UP000663828">
    <property type="component" value="Unassembled WGS sequence"/>
</dbReference>
<reference evidence="2" key="1">
    <citation type="submission" date="2021-02" db="EMBL/GenBank/DDBJ databases">
        <authorList>
            <person name="Nowell W R."/>
        </authorList>
    </citation>
    <scope>NUCLEOTIDE SEQUENCE</scope>
</reference>
<gene>
    <name evidence="2" type="ORF">XAT740_LOCUS50365</name>
</gene>
<name>A0A816CJ28_ADIRI</name>
<organism evidence="2 3">
    <name type="scientific">Adineta ricciae</name>
    <name type="common">Rotifer</name>
    <dbReference type="NCBI Taxonomy" id="249248"/>
    <lineage>
        <taxon>Eukaryota</taxon>
        <taxon>Metazoa</taxon>
        <taxon>Spiralia</taxon>
        <taxon>Gnathifera</taxon>
        <taxon>Rotifera</taxon>
        <taxon>Eurotatoria</taxon>
        <taxon>Bdelloidea</taxon>
        <taxon>Adinetida</taxon>
        <taxon>Adinetidae</taxon>
        <taxon>Adineta</taxon>
    </lineage>
</organism>
<dbReference type="AlphaFoldDB" id="A0A816CJ28"/>
<evidence type="ECO:0000256" key="1">
    <source>
        <dbReference type="SAM" id="MobiDB-lite"/>
    </source>
</evidence>